<dbReference type="SUPFAM" id="SSF56024">
    <property type="entry name" value="Phospholipase D/nuclease"/>
    <property type="match status" value="1"/>
</dbReference>
<name>A0ABT1MIQ4_9BACT</name>
<protein>
    <submittedName>
        <fullName evidence="1">Uncharacterized protein</fullName>
    </submittedName>
</protein>
<organism evidence="1 2">
    <name type="scientific">Coprobacter tertius</name>
    <dbReference type="NCBI Taxonomy" id="2944915"/>
    <lineage>
        <taxon>Bacteria</taxon>
        <taxon>Pseudomonadati</taxon>
        <taxon>Bacteroidota</taxon>
        <taxon>Bacteroidia</taxon>
        <taxon>Bacteroidales</taxon>
        <taxon>Barnesiellaceae</taxon>
        <taxon>Coprobacter</taxon>
    </lineage>
</organism>
<evidence type="ECO:0000313" key="1">
    <source>
        <dbReference type="EMBL" id="MCP9611588.1"/>
    </source>
</evidence>
<keyword evidence="2" id="KW-1185">Reference proteome</keyword>
<gene>
    <name evidence="1" type="ORF">NMU02_05735</name>
</gene>
<dbReference type="EMBL" id="JANDHW010000004">
    <property type="protein sequence ID" value="MCP9611588.1"/>
    <property type="molecule type" value="Genomic_DNA"/>
</dbReference>
<proteinExistence type="predicted"/>
<comment type="caution">
    <text evidence="1">The sequence shown here is derived from an EMBL/GenBank/DDBJ whole genome shotgun (WGS) entry which is preliminary data.</text>
</comment>
<accession>A0ABT1MIQ4</accession>
<evidence type="ECO:0000313" key="2">
    <source>
        <dbReference type="Proteomes" id="UP001205603"/>
    </source>
</evidence>
<sequence>MIRNFDRYIEVITSIFDKSIQKDSKKTIEYDLIDTLHGQIINGSGFPRFRL</sequence>
<dbReference type="Proteomes" id="UP001205603">
    <property type="component" value="Unassembled WGS sequence"/>
</dbReference>
<reference evidence="1 2" key="1">
    <citation type="submission" date="2022-07" db="EMBL/GenBank/DDBJ databases">
        <title>Fecal culturing of patients with breast cancer.</title>
        <authorList>
            <person name="Teng N.M.Y."/>
            <person name="Kiu R."/>
            <person name="Evans R."/>
            <person name="Baker D.J."/>
            <person name="Zenner C."/>
            <person name="Robinson S.D."/>
            <person name="Hall L.J."/>
        </authorList>
    </citation>
    <scope>NUCLEOTIDE SEQUENCE [LARGE SCALE GENOMIC DNA]</scope>
    <source>
        <strain evidence="1 2">LH1063</strain>
    </source>
</reference>